<comment type="caution">
    <text evidence="1">The sequence shown here is derived from an EMBL/GenBank/DDBJ whole genome shotgun (WGS) entry which is preliminary data.</text>
</comment>
<dbReference type="AlphaFoldDB" id="A0A225VNK1"/>
<accession>A0A225VNK1</accession>
<reference evidence="2" key="1">
    <citation type="submission" date="2017-03" db="EMBL/GenBank/DDBJ databases">
        <title>Phytopthora megakarya and P. palmivora, two closely related causual agents of cacao black pod achieved similar genome size and gene model numbers by different mechanisms.</title>
        <authorList>
            <person name="Ali S."/>
            <person name="Shao J."/>
            <person name="Larry D.J."/>
            <person name="Kronmiller B."/>
            <person name="Shen D."/>
            <person name="Strem M.D."/>
            <person name="Melnick R.L."/>
            <person name="Guiltinan M.J."/>
            <person name="Tyler B.M."/>
            <person name="Meinhardt L.W."/>
            <person name="Bailey B.A."/>
        </authorList>
    </citation>
    <scope>NUCLEOTIDE SEQUENCE [LARGE SCALE GENOMIC DNA]</scope>
    <source>
        <strain evidence="2">zdho120</strain>
    </source>
</reference>
<evidence type="ECO:0000313" key="1">
    <source>
        <dbReference type="EMBL" id="OWZ06478.1"/>
    </source>
</evidence>
<dbReference type="Proteomes" id="UP000198211">
    <property type="component" value="Unassembled WGS sequence"/>
</dbReference>
<evidence type="ECO:0000313" key="2">
    <source>
        <dbReference type="Proteomes" id="UP000198211"/>
    </source>
</evidence>
<gene>
    <name evidence="1" type="ORF">PHMEG_00021261</name>
</gene>
<keyword evidence="2" id="KW-1185">Reference proteome</keyword>
<dbReference type="EMBL" id="NBNE01003945">
    <property type="protein sequence ID" value="OWZ06478.1"/>
    <property type="molecule type" value="Genomic_DNA"/>
</dbReference>
<proteinExistence type="predicted"/>
<protein>
    <submittedName>
        <fullName evidence="1">Uncharacterized protein</fullName>
    </submittedName>
</protein>
<name>A0A225VNK1_9STRA</name>
<organism evidence="1 2">
    <name type="scientific">Phytophthora megakarya</name>
    <dbReference type="NCBI Taxonomy" id="4795"/>
    <lineage>
        <taxon>Eukaryota</taxon>
        <taxon>Sar</taxon>
        <taxon>Stramenopiles</taxon>
        <taxon>Oomycota</taxon>
        <taxon>Peronosporomycetes</taxon>
        <taxon>Peronosporales</taxon>
        <taxon>Peronosporaceae</taxon>
        <taxon>Phytophthora</taxon>
    </lineage>
</organism>
<sequence>MEDVNWADMTRKVQRRLATACWGSTTVEDRVEILNVEGLPPLMFTSTAFQLPNGQRRNMSTKYFCTLMQRQLEDTR</sequence>